<proteinExistence type="predicted"/>
<dbReference type="SUPFAM" id="SSF75516">
    <property type="entry name" value="Pheromone-binding domain of LuxR-like quorum-sensing transcription factors"/>
    <property type="match status" value="1"/>
</dbReference>
<dbReference type="Proteomes" id="UP000553963">
    <property type="component" value="Unassembled WGS sequence"/>
</dbReference>
<evidence type="ECO:0000259" key="4">
    <source>
        <dbReference type="PROSITE" id="PS50043"/>
    </source>
</evidence>
<keyword evidence="3" id="KW-0804">Transcription</keyword>
<dbReference type="InterPro" id="IPR005143">
    <property type="entry name" value="TF_LuxR_autoind-bd_dom"/>
</dbReference>
<name>A0A840AY48_9HYPH</name>
<dbReference type="SUPFAM" id="SSF46894">
    <property type="entry name" value="C-terminal effector domain of the bipartite response regulators"/>
    <property type="match status" value="1"/>
</dbReference>
<dbReference type="GO" id="GO:0006355">
    <property type="term" value="P:regulation of DNA-templated transcription"/>
    <property type="evidence" value="ECO:0007669"/>
    <property type="project" value="InterPro"/>
</dbReference>
<dbReference type="InterPro" id="IPR000792">
    <property type="entry name" value="Tscrpt_reg_LuxR_C"/>
</dbReference>
<sequence length="238" mass="26766">MNEQIQSLIDTVDVANDERTVKIALKNYAVSCGFERFAYLQIAASDIKTFNSYPSEWEGIYLRNRYSVIDPVVTQAKRRMAMFDWSAEGWAKHDESRELKRFRSEAMDFGIRSGITTAVRGSFQSTLMLTLASSRPRTDSSFARDAEGAVRAALCTYYRLKVLAQRPAHVLDFGLSPKELVCLRWAAKGKSMQDIADLTNVQHRTVQHYLDNVRGKLDAANLVQAVAIAKDHGLLGPE</sequence>
<feature type="domain" description="HTH luxR-type" evidence="4">
    <location>
        <begin position="168"/>
        <end position="233"/>
    </location>
</feature>
<dbReference type="AlphaFoldDB" id="A0A840AY48"/>
<dbReference type="InterPro" id="IPR036693">
    <property type="entry name" value="TF_LuxR_autoind-bd_dom_sf"/>
</dbReference>
<dbReference type="RefSeq" id="WP_183401377.1">
    <property type="nucleotide sequence ID" value="NZ_JACIDS010000007.1"/>
</dbReference>
<accession>A0A840AY48</accession>
<dbReference type="SMART" id="SM00421">
    <property type="entry name" value="HTH_LUXR"/>
    <property type="match status" value="1"/>
</dbReference>
<evidence type="ECO:0000313" key="6">
    <source>
        <dbReference type="Proteomes" id="UP000553963"/>
    </source>
</evidence>
<dbReference type="Gene3D" id="3.30.450.80">
    <property type="entry name" value="Transcription factor LuxR-like, autoinducer-binding domain"/>
    <property type="match status" value="1"/>
</dbReference>
<dbReference type="GO" id="GO:0003677">
    <property type="term" value="F:DNA binding"/>
    <property type="evidence" value="ECO:0007669"/>
    <property type="project" value="UniProtKB-KW"/>
</dbReference>
<dbReference type="PANTHER" id="PTHR44688">
    <property type="entry name" value="DNA-BINDING TRANSCRIPTIONAL ACTIVATOR DEVR_DOSR"/>
    <property type="match status" value="1"/>
</dbReference>
<reference evidence="5 6" key="1">
    <citation type="submission" date="2020-08" db="EMBL/GenBank/DDBJ databases">
        <title>Genomic Encyclopedia of Type Strains, Phase IV (KMG-IV): sequencing the most valuable type-strain genomes for metagenomic binning, comparative biology and taxonomic classification.</title>
        <authorList>
            <person name="Goeker M."/>
        </authorList>
    </citation>
    <scope>NUCLEOTIDE SEQUENCE [LARGE SCALE GENOMIC DNA]</scope>
    <source>
        <strain evidence="5 6">DSM 25966</strain>
    </source>
</reference>
<dbReference type="InterPro" id="IPR016032">
    <property type="entry name" value="Sig_transdc_resp-reg_C-effctor"/>
</dbReference>
<dbReference type="Pfam" id="PF00196">
    <property type="entry name" value="GerE"/>
    <property type="match status" value="1"/>
</dbReference>
<dbReference type="PANTHER" id="PTHR44688:SF16">
    <property type="entry name" value="DNA-BINDING TRANSCRIPTIONAL ACTIVATOR DEVR_DOSR"/>
    <property type="match status" value="1"/>
</dbReference>
<dbReference type="PRINTS" id="PR00038">
    <property type="entry name" value="HTHLUXR"/>
</dbReference>
<gene>
    <name evidence="5" type="ORF">GGR25_004799</name>
</gene>
<dbReference type="EMBL" id="JACIDS010000007">
    <property type="protein sequence ID" value="MBB3933721.1"/>
    <property type="molecule type" value="Genomic_DNA"/>
</dbReference>
<dbReference type="CDD" id="cd06170">
    <property type="entry name" value="LuxR_C_like"/>
    <property type="match status" value="1"/>
</dbReference>
<dbReference type="InterPro" id="IPR036388">
    <property type="entry name" value="WH-like_DNA-bd_sf"/>
</dbReference>
<evidence type="ECO:0000256" key="2">
    <source>
        <dbReference type="ARBA" id="ARBA00023125"/>
    </source>
</evidence>
<keyword evidence="1" id="KW-0805">Transcription regulation</keyword>
<organism evidence="5 6">
    <name type="scientific">Kaistia hirudinis</name>
    <dbReference type="NCBI Taxonomy" id="1293440"/>
    <lineage>
        <taxon>Bacteria</taxon>
        <taxon>Pseudomonadati</taxon>
        <taxon>Pseudomonadota</taxon>
        <taxon>Alphaproteobacteria</taxon>
        <taxon>Hyphomicrobiales</taxon>
        <taxon>Kaistiaceae</taxon>
        <taxon>Kaistia</taxon>
    </lineage>
</organism>
<comment type="caution">
    <text evidence="5">The sequence shown here is derived from an EMBL/GenBank/DDBJ whole genome shotgun (WGS) entry which is preliminary data.</text>
</comment>
<evidence type="ECO:0000313" key="5">
    <source>
        <dbReference type="EMBL" id="MBB3933721.1"/>
    </source>
</evidence>
<evidence type="ECO:0000256" key="3">
    <source>
        <dbReference type="ARBA" id="ARBA00023163"/>
    </source>
</evidence>
<dbReference type="Pfam" id="PF03472">
    <property type="entry name" value="Autoind_bind"/>
    <property type="match status" value="1"/>
</dbReference>
<protein>
    <submittedName>
        <fullName evidence="5">LuxR family transcriptional activator of conjugal transfer of Ti plasmids</fullName>
    </submittedName>
</protein>
<keyword evidence="6" id="KW-1185">Reference proteome</keyword>
<dbReference type="Gene3D" id="1.10.10.10">
    <property type="entry name" value="Winged helix-like DNA-binding domain superfamily/Winged helix DNA-binding domain"/>
    <property type="match status" value="1"/>
</dbReference>
<dbReference type="PROSITE" id="PS50043">
    <property type="entry name" value="HTH_LUXR_2"/>
    <property type="match status" value="1"/>
</dbReference>
<keyword evidence="2" id="KW-0238">DNA-binding</keyword>
<evidence type="ECO:0000256" key="1">
    <source>
        <dbReference type="ARBA" id="ARBA00023015"/>
    </source>
</evidence>